<protein>
    <submittedName>
        <fullName evidence="3">Uncharacterized protein</fullName>
    </submittedName>
</protein>
<keyword evidence="2" id="KW-1133">Transmembrane helix</keyword>
<feature type="transmembrane region" description="Helical" evidence="2">
    <location>
        <begin position="336"/>
        <end position="361"/>
    </location>
</feature>
<name>A0A8H7C993_AGABI</name>
<dbReference type="EMBL" id="JABXXO010000009">
    <property type="protein sequence ID" value="KAF7770223.1"/>
    <property type="molecule type" value="Genomic_DNA"/>
</dbReference>
<comment type="caution">
    <text evidence="3">The sequence shown here is derived from an EMBL/GenBank/DDBJ whole genome shotgun (WGS) entry which is preliminary data.</text>
</comment>
<evidence type="ECO:0000313" key="3">
    <source>
        <dbReference type="EMBL" id="KAF7770223.1"/>
    </source>
</evidence>
<evidence type="ECO:0000313" key="4">
    <source>
        <dbReference type="Proteomes" id="UP000629468"/>
    </source>
</evidence>
<feature type="compositionally biased region" description="Polar residues" evidence="1">
    <location>
        <begin position="44"/>
        <end position="55"/>
    </location>
</feature>
<feature type="compositionally biased region" description="Basic and acidic residues" evidence="1">
    <location>
        <begin position="32"/>
        <end position="43"/>
    </location>
</feature>
<feature type="transmembrane region" description="Helical" evidence="2">
    <location>
        <begin position="302"/>
        <end position="324"/>
    </location>
</feature>
<dbReference type="AlphaFoldDB" id="A0A8H7C993"/>
<organism evidence="3 4">
    <name type="scientific">Agaricus bisporus var. burnettii</name>
    <dbReference type="NCBI Taxonomy" id="192524"/>
    <lineage>
        <taxon>Eukaryota</taxon>
        <taxon>Fungi</taxon>
        <taxon>Dikarya</taxon>
        <taxon>Basidiomycota</taxon>
        <taxon>Agaricomycotina</taxon>
        <taxon>Agaricomycetes</taxon>
        <taxon>Agaricomycetidae</taxon>
        <taxon>Agaricales</taxon>
        <taxon>Agaricineae</taxon>
        <taxon>Agaricaceae</taxon>
        <taxon>Agaricus</taxon>
    </lineage>
</organism>
<feature type="transmembrane region" description="Helical" evidence="2">
    <location>
        <begin position="232"/>
        <end position="250"/>
    </location>
</feature>
<sequence>MPNTSDYRDERRMFIKAGQNVWFHTQVLNAHNKSDPRPTDSRHPTNNSPGFGAMSTSSSRRVATFLLCSLFHIQGVFARGGGRGGGGGGIGRVGGSSSDLGLPPALDAVFALTVVIALFTLYQLGKALGRFKSLQLPEGELTLPYDVGTLFRILLTSYTTIYLVSNILYAVYIASFGGLFLLPESFETGTVFAGQFAMVLFYATFLSIIAYRQRIQLNPAERVFNLKTFLDGWLLAIMLILAIAVAAVFGNTNSIQDRIAGSNLGIAYEVFGFLASLDVAVSAFMARARLSKANIHDKIINISAFAAGPIVVAGGIFRIINVAIQLNARPFYNRLALLIATVAIEGTVSIAAIYCCLLMGAPPKAPKADDKGAPVEKKV</sequence>
<gene>
    <name evidence="3" type="ORF">Agabi119p4_6197</name>
</gene>
<reference evidence="3 4" key="1">
    <citation type="journal article" name="Sci. Rep.">
        <title>Telomere-to-telomere assembled and centromere annotated genomes of the two main subspecies of the button mushroom Agaricus bisporus reveal especially polymorphic chromosome ends.</title>
        <authorList>
            <person name="Sonnenberg A.S.M."/>
            <person name="Sedaghat-Telgerd N."/>
            <person name="Lavrijssen B."/>
            <person name="Ohm R.A."/>
            <person name="Hendrickx P.M."/>
            <person name="Scholtmeijer K."/>
            <person name="Baars J.J.P."/>
            <person name="van Peer A."/>
        </authorList>
    </citation>
    <scope>NUCLEOTIDE SEQUENCE [LARGE SCALE GENOMIC DNA]</scope>
    <source>
        <strain evidence="3 4">H119_p4</strain>
    </source>
</reference>
<feature type="region of interest" description="Disordered" evidence="1">
    <location>
        <begin position="31"/>
        <end position="55"/>
    </location>
</feature>
<keyword evidence="2" id="KW-0472">Membrane</keyword>
<accession>A0A8H7C993</accession>
<keyword evidence="2" id="KW-0812">Transmembrane</keyword>
<feature type="transmembrane region" description="Helical" evidence="2">
    <location>
        <begin position="161"/>
        <end position="182"/>
    </location>
</feature>
<proteinExistence type="predicted"/>
<evidence type="ECO:0000256" key="2">
    <source>
        <dbReference type="SAM" id="Phobius"/>
    </source>
</evidence>
<feature type="transmembrane region" description="Helical" evidence="2">
    <location>
        <begin position="188"/>
        <end position="211"/>
    </location>
</feature>
<feature type="transmembrane region" description="Helical" evidence="2">
    <location>
        <begin position="270"/>
        <end position="290"/>
    </location>
</feature>
<dbReference type="Proteomes" id="UP000629468">
    <property type="component" value="Unassembled WGS sequence"/>
</dbReference>
<evidence type="ECO:0000256" key="1">
    <source>
        <dbReference type="SAM" id="MobiDB-lite"/>
    </source>
</evidence>
<feature type="transmembrane region" description="Helical" evidence="2">
    <location>
        <begin position="102"/>
        <end position="122"/>
    </location>
</feature>
<feature type="transmembrane region" description="Helical" evidence="2">
    <location>
        <begin position="62"/>
        <end position="82"/>
    </location>
</feature>